<proteinExistence type="predicted"/>
<dbReference type="InterPro" id="IPR006531">
    <property type="entry name" value="Gp5/Vgr_OB"/>
</dbReference>
<dbReference type="RefSeq" id="WP_133389466.1">
    <property type="nucleotide sequence ID" value="NZ_SMUW01000018.1"/>
</dbReference>
<protein>
    <submittedName>
        <fullName evidence="2">Type VI secretion system tip protein VgrG</fullName>
    </submittedName>
</protein>
<dbReference type="Proteomes" id="UP000295438">
    <property type="component" value="Unassembled WGS sequence"/>
</dbReference>
<feature type="domain" description="Gp5/Type VI secretion system Vgr protein OB-fold" evidence="1">
    <location>
        <begin position="377"/>
        <end position="453"/>
    </location>
</feature>
<comment type="caution">
    <text evidence="2">The sequence shown here is derived from an EMBL/GenBank/DDBJ whole genome shotgun (WGS) entry which is preliminary data.</text>
</comment>
<accession>A0A4R5VFK6</accession>
<dbReference type="SUPFAM" id="SSF69255">
    <property type="entry name" value="gp5 N-terminal domain-like"/>
    <property type="match status" value="1"/>
</dbReference>
<dbReference type="EMBL" id="SMUW01000018">
    <property type="protein sequence ID" value="TDK50623.1"/>
    <property type="molecule type" value="Genomic_DNA"/>
</dbReference>
<keyword evidence="3" id="KW-1185">Reference proteome</keyword>
<dbReference type="InterPro" id="IPR006533">
    <property type="entry name" value="T6SS_Vgr_RhsGE"/>
</dbReference>
<dbReference type="SUPFAM" id="SSF69349">
    <property type="entry name" value="Phage fibre proteins"/>
    <property type="match status" value="1"/>
</dbReference>
<dbReference type="InterPro" id="IPR037026">
    <property type="entry name" value="Vgr_OB-fold_dom_sf"/>
</dbReference>
<reference evidence="2 3" key="1">
    <citation type="submission" date="2019-03" db="EMBL/GenBank/DDBJ databases">
        <title>Algoriphagus aquimaris sp. nov., isolated form marine sediment in Pohang, Korea.</title>
        <authorList>
            <person name="Kim J."/>
            <person name="Yoon S.-H."/>
            <person name="Lee S.-S."/>
        </authorList>
    </citation>
    <scope>NUCLEOTIDE SEQUENCE [LARGE SCALE GENOMIC DNA]</scope>
    <source>
        <strain evidence="2 3">F21</strain>
    </source>
</reference>
<dbReference type="AlphaFoldDB" id="A0A4R5VFK6"/>
<gene>
    <name evidence="2" type="primary">vgrG</name>
    <name evidence="2" type="ORF">E1898_00865</name>
</gene>
<evidence type="ECO:0000313" key="3">
    <source>
        <dbReference type="Proteomes" id="UP000295438"/>
    </source>
</evidence>
<dbReference type="SUPFAM" id="SSF69279">
    <property type="entry name" value="Phage tail proteins"/>
    <property type="match status" value="1"/>
</dbReference>
<organism evidence="2 3">
    <name type="scientific">Algoriphagus formosus</name>
    <dbReference type="NCBI Taxonomy" id="2007308"/>
    <lineage>
        <taxon>Bacteria</taxon>
        <taxon>Pseudomonadati</taxon>
        <taxon>Bacteroidota</taxon>
        <taxon>Cytophagia</taxon>
        <taxon>Cytophagales</taxon>
        <taxon>Cyclobacteriaceae</taxon>
        <taxon>Algoriphagus</taxon>
    </lineage>
</organism>
<name>A0A4R5VFK6_9BACT</name>
<evidence type="ECO:0000259" key="1">
    <source>
        <dbReference type="Pfam" id="PF04717"/>
    </source>
</evidence>
<dbReference type="Pfam" id="PF04717">
    <property type="entry name" value="Phage_base_V"/>
    <property type="match status" value="1"/>
</dbReference>
<evidence type="ECO:0000313" key="2">
    <source>
        <dbReference type="EMBL" id="TDK50623.1"/>
    </source>
</evidence>
<dbReference type="NCBIfam" id="TIGR01646">
    <property type="entry name" value="vgr_GE"/>
    <property type="match status" value="1"/>
</dbReference>
<dbReference type="Gene3D" id="2.40.50.230">
    <property type="entry name" value="Gp5 N-terminal domain"/>
    <property type="match status" value="1"/>
</dbReference>
<sequence length="599" mass="64906">MAELLTENDLPISIEIKIDGSSLPATVEIIGVSIVWEINRIAQATLKISDGGAFGLENDPFTNSESENFVPGKAIEIDLGYGDERSLSFKGIVTGQRLVVRGETSYLSVTCKNKAFKLTKSRANQVMDDSKDSDLFSQLISNAGLTADVSSSPLYSYPLFQYNSSDWDYLVIRAEANNFFVVTDQDKVSVKDFDSPGSADYSIQADMIVIDADLDLNGENTFPDITLSSWDPKTQAVVSVTTTLSEGLEVSNLTAKELAKNISNPGINKFTSAPVSQEELTSFSKSWVSKAILSKVQGKITILGTNKLKPGDLVELKNFNSRFNGTAFISKIEHDCSEGDWKTRVFVGASPRWHASLPGVQEEDGMGLLPGVKGTHLATVKKINEDPDNEDRVQVELSSFQADSGSNMLWARLAFNYASNQAGIFFFPEVGDEVVLTFLNGDPRFPIIIGSLYSSKNKPIFEPDADNTKKAIHSKSGIQLLFNDQDKVLTIKTPAENTFILDDKKKSITLKDCNSNECIMDNTGIKFSSAKDITLNAEGKIDIKAVTGINLEASGGDLKGKGMNVDLEADVSMKAAGNASAEFSASGTTTIKGAMVMIN</sequence>